<dbReference type="Proteomes" id="UP001620460">
    <property type="component" value="Unassembled WGS sequence"/>
</dbReference>
<keyword evidence="3" id="KW-1185">Reference proteome</keyword>
<proteinExistence type="predicted"/>
<sequence length="153" mass="17237">MPRKRLDWTWDDEKQEFTTPAGNRISLAEIAGMVQGRAECRHDFEGDWAGWRMRGRQMIPPRATKNGPRMTPENLAAFVRWASPFAACPGLRVASVIDLAPRIADELRPALTLDGLARRGRSGATPENGNRERHERHDGHAVRQQMIHGNPLP</sequence>
<reference evidence="2 3" key="1">
    <citation type="submission" date="2020-10" db="EMBL/GenBank/DDBJ databases">
        <title>Phylogeny of dyella-like bacteria.</title>
        <authorList>
            <person name="Fu J."/>
        </authorList>
    </citation>
    <scope>NUCLEOTIDE SEQUENCE [LARGE SCALE GENOMIC DNA]</scope>
    <source>
        <strain evidence="2 3">Gsoil3046</strain>
    </source>
</reference>
<name>A0ABW8JV44_9GAMM</name>
<organism evidence="2 3">
    <name type="scientific">Dyella ginsengisoli</name>
    <dbReference type="NCBI Taxonomy" id="363848"/>
    <lineage>
        <taxon>Bacteria</taxon>
        <taxon>Pseudomonadati</taxon>
        <taxon>Pseudomonadota</taxon>
        <taxon>Gammaproteobacteria</taxon>
        <taxon>Lysobacterales</taxon>
        <taxon>Rhodanobacteraceae</taxon>
        <taxon>Dyella</taxon>
    </lineage>
</organism>
<dbReference type="EMBL" id="JADIKM010000003">
    <property type="protein sequence ID" value="MFK2904962.1"/>
    <property type="molecule type" value="Genomic_DNA"/>
</dbReference>
<accession>A0ABW8JV44</accession>
<gene>
    <name evidence="2" type="ORF">ISP17_13455</name>
</gene>
<evidence type="ECO:0000313" key="3">
    <source>
        <dbReference type="Proteomes" id="UP001620460"/>
    </source>
</evidence>
<protein>
    <recommendedName>
        <fullName evidence="4">Integrase</fullName>
    </recommendedName>
</protein>
<evidence type="ECO:0008006" key="4">
    <source>
        <dbReference type="Google" id="ProtNLM"/>
    </source>
</evidence>
<dbReference type="RefSeq" id="WP_404633953.1">
    <property type="nucleotide sequence ID" value="NZ_JADIKM010000003.1"/>
</dbReference>
<comment type="caution">
    <text evidence="2">The sequence shown here is derived from an EMBL/GenBank/DDBJ whole genome shotgun (WGS) entry which is preliminary data.</text>
</comment>
<evidence type="ECO:0000313" key="2">
    <source>
        <dbReference type="EMBL" id="MFK2904962.1"/>
    </source>
</evidence>
<evidence type="ECO:0000256" key="1">
    <source>
        <dbReference type="SAM" id="MobiDB-lite"/>
    </source>
</evidence>
<feature type="compositionally biased region" description="Basic and acidic residues" evidence="1">
    <location>
        <begin position="129"/>
        <end position="141"/>
    </location>
</feature>
<feature type="region of interest" description="Disordered" evidence="1">
    <location>
        <begin position="117"/>
        <end position="153"/>
    </location>
</feature>